<comment type="caution">
    <text evidence="2">The sequence shown here is derived from an EMBL/GenBank/DDBJ whole genome shotgun (WGS) entry which is preliminary data.</text>
</comment>
<organism evidence="2 3">
    <name type="scientific">Novipirellula caenicola</name>
    <dbReference type="NCBI Taxonomy" id="1536901"/>
    <lineage>
        <taxon>Bacteria</taxon>
        <taxon>Pseudomonadati</taxon>
        <taxon>Planctomycetota</taxon>
        <taxon>Planctomycetia</taxon>
        <taxon>Pirellulales</taxon>
        <taxon>Pirellulaceae</taxon>
        <taxon>Novipirellula</taxon>
    </lineage>
</organism>
<feature type="compositionally biased region" description="Polar residues" evidence="1">
    <location>
        <begin position="65"/>
        <end position="80"/>
    </location>
</feature>
<dbReference type="EMBL" id="BAABRO010000025">
    <property type="protein sequence ID" value="GAA5510588.1"/>
    <property type="molecule type" value="Genomic_DNA"/>
</dbReference>
<sequence>MRWRPNPANPRLIIVTTPNDEHRRRERLRCLIAKHWREQGRRNDWTDAEIEQAIDAAIERENARHSATSRPGRTEHTTPPVQATMFDADEATRRTRQDAAENARPKQSSRRDAIELWVASKGDTGATRDEISIAFSLPIQSVCSPVRDLVRTGRLRNTRHKRPTRQGELATVVVSALLPRESSEGGK</sequence>
<gene>
    <name evidence="2" type="ORF">Rcae01_06097</name>
</gene>
<evidence type="ECO:0000313" key="3">
    <source>
        <dbReference type="Proteomes" id="UP001416858"/>
    </source>
</evidence>
<reference evidence="2 3" key="1">
    <citation type="submission" date="2024-02" db="EMBL/GenBank/DDBJ databases">
        <title>Rhodopirellula caenicola NBRC 110016.</title>
        <authorList>
            <person name="Ichikawa N."/>
            <person name="Katano-Makiyama Y."/>
            <person name="Hidaka K."/>
        </authorList>
    </citation>
    <scope>NUCLEOTIDE SEQUENCE [LARGE SCALE GENOMIC DNA]</scope>
    <source>
        <strain evidence="2 3">NBRC 110016</strain>
    </source>
</reference>
<name>A0ABP9W250_9BACT</name>
<dbReference type="Proteomes" id="UP001416858">
    <property type="component" value="Unassembled WGS sequence"/>
</dbReference>
<feature type="region of interest" description="Disordered" evidence="1">
    <location>
        <begin position="61"/>
        <end position="80"/>
    </location>
</feature>
<protein>
    <submittedName>
        <fullName evidence="2">Uncharacterized protein</fullName>
    </submittedName>
</protein>
<evidence type="ECO:0000313" key="2">
    <source>
        <dbReference type="EMBL" id="GAA5510588.1"/>
    </source>
</evidence>
<keyword evidence="3" id="KW-1185">Reference proteome</keyword>
<accession>A0ABP9W250</accession>
<evidence type="ECO:0000256" key="1">
    <source>
        <dbReference type="SAM" id="MobiDB-lite"/>
    </source>
</evidence>
<proteinExistence type="predicted"/>